<organism evidence="2">
    <name type="scientific">Candidatus Berkiella aquae</name>
    <dbReference type="NCBI Taxonomy" id="295108"/>
    <lineage>
        <taxon>Bacteria</taxon>
        <taxon>Pseudomonadati</taxon>
        <taxon>Pseudomonadota</taxon>
        <taxon>Gammaproteobacteria</taxon>
        <taxon>Candidatus Berkiellales</taxon>
        <taxon>Candidatus Berkiellaceae</taxon>
        <taxon>Candidatus Berkiella</taxon>
    </lineage>
</organism>
<dbReference type="EMBL" id="LKAJ01000002">
    <property type="protein sequence ID" value="KRG22371.1"/>
    <property type="molecule type" value="Genomic_DNA"/>
</dbReference>
<dbReference type="Proteomes" id="UP000051497">
    <property type="component" value="Unassembled WGS sequence"/>
</dbReference>
<keyword evidence="4" id="KW-1185">Reference proteome</keyword>
<reference evidence="2" key="1">
    <citation type="submission" date="2015-09" db="EMBL/GenBank/DDBJ databases">
        <title>Draft Genome Sequences of Two Novel Amoeba-resistant Intranuclear Bacteria, Candidatus Berkiella cookevillensis and Candidatus Berkiella aquae.</title>
        <authorList>
            <person name="Mehari Y.T."/>
            <person name="Arivett B.A."/>
            <person name="Farone A.L."/>
            <person name="Gunderson J.H."/>
            <person name="Farone M.B."/>
        </authorList>
    </citation>
    <scope>NUCLEOTIDE SEQUENCE [LARGE SCALE GENOMIC DNA]</scope>
    <source>
        <strain evidence="2">HT99</strain>
    </source>
</reference>
<accession>A0A0Q9Z1L6</accession>
<comment type="caution">
    <text evidence="2">The sequence shown here is derived from an EMBL/GenBank/DDBJ whole genome shotgun (WGS) entry which is preliminary data.</text>
</comment>
<gene>
    <name evidence="2" type="ORF">HT99x_00793</name>
    <name evidence="3" type="ORF">HT99x_013380</name>
</gene>
<keyword evidence="1" id="KW-0812">Transmembrane</keyword>
<dbReference type="RefSeq" id="WP_075065423.1">
    <property type="nucleotide sequence ID" value="NZ_LKAJ02000001.1"/>
</dbReference>
<sequence>MLDFIKNKAIAAKDAAVSTTKSVAGYVAEKAIAAKDYAVEQASETAAWYSDMRVTPREKLVATIGGIAGVGAAWAAFTLGFGSAPITALTLGLTPLATTAITGLAVGTGVLAKKAVKGGLNLVIDKLEDYAATEGKENSFIARRLATGYEQPADVKPSKDFGHYKAKFGDLEADESKGLLADLKNAAVQTFMRASLTRGRHQGVEYSNLPTYTQKDLDKVQEATTRSGKKFR</sequence>
<reference evidence="3" key="3">
    <citation type="submission" date="2021-06" db="EMBL/GenBank/DDBJ databases">
        <title>Genomic Description and Analysis of Intracellular Bacteria, Candidatus Berkiella cookevillensis and Candidatus Berkiella aquae.</title>
        <authorList>
            <person name="Kidane D.T."/>
            <person name="Mehari Y.T."/>
            <person name="Rice F.C."/>
            <person name="Arivett B.A."/>
            <person name="Farone A.L."/>
            <person name="Berk S.G."/>
            <person name="Farone M.B."/>
        </authorList>
    </citation>
    <scope>NUCLEOTIDE SEQUENCE</scope>
    <source>
        <strain evidence="3">HT99</strain>
    </source>
</reference>
<feature type="transmembrane region" description="Helical" evidence="1">
    <location>
        <begin position="60"/>
        <end position="82"/>
    </location>
</feature>
<evidence type="ECO:0000313" key="3">
    <source>
        <dbReference type="EMBL" id="MCS5712428.1"/>
    </source>
</evidence>
<reference evidence="3" key="2">
    <citation type="journal article" date="2016" name="Genome Announc.">
        <title>Draft Genome Sequences of Two Novel Amoeba-Resistant Intranuclear Bacteria, 'Candidatus Berkiella cookevillensis' and 'Candidatus Berkiella aquae'.</title>
        <authorList>
            <person name="Mehari Y.T."/>
            <person name="Arivett B.A."/>
            <person name="Farone A.L."/>
            <person name="Gunderson J.H."/>
            <person name="Farone M.B."/>
        </authorList>
    </citation>
    <scope>NUCLEOTIDE SEQUENCE</scope>
    <source>
        <strain evidence="3">HT99</strain>
    </source>
</reference>
<dbReference type="AlphaFoldDB" id="A0A0Q9Z1L6"/>
<proteinExistence type="predicted"/>
<protein>
    <submittedName>
        <fullName evidence="2">Uncharacterized protein</fullName>
    </submittedName>
</protein>
<feature type="transmembrane region" description="Helical" evidence="1">
    <location>
        <begin position="88"/>
        <end position="112"/>
    </location>
</feature>
<keyword evidence="1" id="KW-0472">Membrane</keyword>
<evidence type="ECO:0000313" key="4">
    <source>
        <dbReference type="Proteomes" id="UP000051497"/>
    </source>
</evidence>
<evidence type="ECO:0000313" key="2">
    <source>
        <dbReference type="EMBL" id="KRG22371.1"/>
    </source>
</evidence>
<evidence type="ECO:0000256" key="1">
    <source>
        <dbReference type="SAM" id="Phobius"/>
    </source>
</evidence>
<name>A0A0Q9Z1L6_9GAMM</name>
<dbReference type="EMBL" id="LKAJ02000001">
    <property type="protein sequence ID" value="MCS5712428.1"/>
    <property type="molecule type" value="Genomic_DNA"/>
</dbReference>
<keyword evidence="1" id="KW-1133">Transmembrane helix</keyword>